<dbReference type="PANTHER" id="PTHR47683:SF3">
    <property type="entry name" value="RIBOSOMAL LARGE SUBUNIT PSEUDOURIDINE SYNTHASE B"/>
    <property type="match status" value="1"/>
</dbReference>
<evidence type="ECO:0000256" key="2">
    <source>
        <dbReference type="ARBA" id="ARBA00022552"/>
    </source>
</evidence>
<keyword evidence="3" id="KW-0694">RNA-binding</keyword>
<name>A0A3B0ZP59_9ZZZZ</name>
<evidence type="ECO:0000259" key="5">
    <source>
        <dbReference type="SMART" id="SM00363"/>
    </source>
</evidence>
<proteinExistence type="inferred from homology"/>
<dbReference type="NCBIfam" id="NF007976">
    <property type="entry name" value="PRK10700.1"/>
    <property type="match status" value="1"/>
</dbReference>
<dbReference type="GO" id="GO:0001522">
    <property type="term" value="P:pseudouridine synthesis"/>
    <property type="evidence" value="ECO:0007669"/>
    <property type="project" value="InterPro"/>
</dbReference>
<evidence type="ECO:0000256" key="3">
    <source>
        <dbReference type="ARBA" id="ARBA00022884"/>
    </source>
</evidence>
<dbReference type="EC" id="5.4.99.22" evidence="6"/>
<keyword evidence="2" id="KW-0698">rRNA processing</keyword>
<dbReference type="PANTHER" id="PTHR47683">
    <property type="entry name" value="PSEUDOURIDINE SYNTHASE FAMILY PROTEIN-RELATED"/>
    <property type="match status" value="1"/>
</dbReference>
<dbReference type="SUPFAM" id="SSF55174">
    <property type="entry name" value="Alpha-L RNA-binding motif"/>
    <property type="match status" value="1"/>
</dbReference>
<dbReference type="InterPro" id="IPR020094">
    <property type="entry name" value="TruA/RsuA/RluB/E/F_N"/>
</dbReference>
<evidence type="ECO:0000256" key="1">
    <source>
        <dbReference type="ARBA" id="ARBA00008348"/>
    </source>
</evidence>
<accession>A0A3B0ZP59</accession>
<evidence type="ECO:0000256" key="4">
    <source>
        <dbReference type="ARBA" id="ARBA00023235"/>
    </source>
</evidence>
<organism evidence="6">
    <name type="scientific">hydrothermal vent metagenome</name>
    <dbReference type="NCBI Taxonomy" id="652676"/>
    <lineage>
        <taxon>unclassified sequences</taxon>
        <taxon>metagenomes</taxon>
        <taxon>ecological metagenomes</taxon>
    </lineage>
</organism>
<dbReference type="FunFam" id="3.30.70.580:FF:000009">
    <property type="entry name" value="Pseudouridine synthase"/>
    <property type="match status" value="1"/>
</dbReference>
<dbReference type="PROSITE" id="PS01149">
    <property type="entry name" value="PSI_RSU"/>
    <property type="match status" value="1"/>
</dbReference>
<dbReference type="PROSITE" id="PS50889">
    <property type="entry name" value="S4"/>
    <property type="match status" value="1"/>
</dbReference>
<dbReference type="InterPro" id="IPR002942">
    <property type="entry name" value="S4_RNA-bd"/>
</dbReference>
<dbReference type="SMART" id="SM00363">
    <property type="entry name" value="S4"/>
    <property type="match status" value="1"/>
</dbReference>
<dbReference type="Gene3D" id="3.30.70.580">
    <property type="entry name" value="Pseudouridine synthase I, catalytic domain, N-terminal subdomain"/>
    <property type="match status" value="1"/>
</dbReference>
<dbReference type="Gene3D" id="3.10.290.10">
    <property type="entry name" value="RNA-binding S4 domain"/>
    <property type="match status" value="1"/>
</dbReference>
<dbReference type="SUPFAM" id="SSF55120">
    <property type="entry name" value="Pseudouridine synthase"/>
    <property type="match status" value="1"/>
</dbReference>
<feature type="domain" description="RNA-binding S4" evidence="5">
    <location>
        <begin position="10"/>
        <end position="67"/>
    </location>
</feature>
<dbReference type="InterPro" id="IPR036986">
    <property type="entry name" value="S4_RNA-bd_sf"/>
</dbReference>
<dbReference type="GO" id="GO:0006364">
    <property type="term" value="P:rRNA processing"/>
    <property type="evidence" value="ECO:0007669"/>
    <property type="project" value="UniProtKB-KW"/>
</dbReference>
<gene>
    <name evidence="6" type="ORF">MNBD_GAMMA23-977</name>
</gene>
<dbReference type="InterPro" id="IPR000748">
    <property type="entry name" value="PsdUridine_synth_RsuA/RluB/E/F"/>
</dbReference>
<dbReference type="InterPro" id="IPR050343">
    <property type="entry name" value="RsuA_PseudoU_synthase"/>
</dbReference>
<dbReference type="InterPro" id="IPR018496">
    <property type="entry name" value="PsdUridine_synth_RsuA/RluB_CS"/>
</dbReference>
<dbReference type="NCBIfam" id="TIGR00093">
    <property type="entry name" value="pseudouridine synthase"/>
    <property type="match status" value="1"/>
</dbReference>
<dbReference type="Gene3D" id="3.30.70.1560">
    <property type="entry name" value="Alpha-L RNA-binding motif"/>
    <property type="match status" value="1"/>
</dbReference>
<evidence type="ECO:0000313" key="6">
    <source>
        <dbReference type="EMBL" id="VAW95355.1"/>
    </source>
</evidence>
<dbReference type="InterPro" id="IPR042092">
    <property type="entry name" value="PsdUridine_s_RsuA/RluB/E/F_cat"/>
</dbReference>
<protein>
    <submittedName>
        <fullName evidence="6">Ribosomal large subunit pseudouridine synthase B</fullName>
        <ecNumber evidence="6">5.4.99.22</ecNumber>
    </submittedName>
</protein>
<dbReference type="AlphaFoldDB" id="A0A3B0ZP59"/>
<dbReference type="GO" id="GO:0003723">
    <property type="term" value="F:RNA binding"/>
    <property type="evidence" value="ECO:0007669"/>
    <property type="project" value="UniProtKB-KW"/>
</dbReference>
<dbReference type="EMBL" id="UOFT01000045">
    <property type="protein sequence ID" value="VAW95355.1"/>
    <property type="molecule type" value="Genomic_DNA"/>
</dbReference>
<dbReference type="GO" id="GO:0160139">
    <property type="term" value="F:23S rRNA pseudouridine(2605) synthase activity"/>
    <property type="evidence" value="ECO:0007669"/>
    <property type="project" value="UniProtKB-EC"/>
</dbReference>
<reference evidence="6" key="1">
    <citation type="submission" date="2018-06" db="EMBL/GenBank/DDBJ databases">
        <authorList>
            <person name="Zhirakovskaya E."/>
        </authorList>
    </citation>
    <scope>NUCLEOTIDE SEQUENCE</scope>
</reference>
<dbReference type="Pfam" id="PF01479">
    <property type="entry name" value="S4"/>
    <property type="match status" value="1"/>
</dbReference>
<comment type="similarity">
    <text evidence="1">Belongs to the pseudouridine synthase RsuA family.</text>
</comment>
<dbReference type="Pfam" id="PF00849">
    <property type="entry name" value="PseudoU_synth_2"/>
    <property type="match status" value="1"/>
</dbReference>
<dbReference type="GO" id="GO:0005829">
    <property type="term" value="C:cytosol"/>
    <property type="evidence" value="ECO:0007669"/>
    <property type="project" value="UniProtKB-ARBA"/>
</dbReference>
<dbReference type="InterPro" id="IPR006145">
    <property type="entry name" value="PsdUridine_synth_RsuA/RluA"/>
</dbReference>
<keyword evidence="4 6" id="KW-0413">Isomerase</keyword>
<dbReference type="InterPro" id="IPR020103">
    <property type="entry name" value="PsdUridine_synth_cat_dom_sf"/>
</dbReference>
<dbReference type="FunFam" id="3.10.290.10:FF:000003">
    <property type="entry name" value="Pseudouridine synthase"/>
    <property type="match status" value="1"/>
</dbReference>
<dbReference type="CDD" id="cd02556">
    <property type="entry name" value="PseudoU_synth_RluB"/>
    <property type="match status" value="1"/>
</dbReference>
<dbReference type="FunFam" id="3.30.70.1560:FF:000001">
    <property type="entry name" value="Pseudouridine synthase"/>
    <property type="match status" value="1"/>
</dbReference>
<sequence length="264" mass="30339">MSLPRSTDNEKIQKVLARKGLASRRKVEDWLREGRISVNGKVAKLGDRITLDDKVIVDGKPVRHLNQQQRSRVIIYHKPNGEVCTRNDPEGRKTIFDHLPRLGGSRWIAIGRLDINTSGIILLTTDGDLANRLMHPRSEIERTYAVRVMGEVEMKQIQALTKGVMLEDGMAKFDSVVAAGGEGFNRWYHVSLHEGRNREVRRLWEAIGSQVSRLIRISFAGIPLPRNLRLGKRQELAPEDVKRLRELVKLERVRLPKRKMQRKR</sequence>
<dbReference type="CDD" id="cd00165">
    <property type="entry name" value="S4"/>
    <property type="match status" value="1"/>
</dbReference>